<feature type="compositionally biased region" description="Low complexity" evidence="2">
    <location>
        <begin position="29"/>
        <end position="63"/>
    </location>
</feature>
<dbReference type="InterPro" id="IPR007577">
    <property type="entry name" value="GlycoTrfase_DXD_sugar-bd_CS"/>
</dbReference>
<keyword evidence="3" id="KW-0472">Membrane</keyword>
<comment type="caution">
    <text evidence="4">The sequence shown here is derived from an EMBL/GenBank/DDBJ whole genome shotgun (WGS) entry which is preliminary data.</text>
</comment>
<dbReference type="PANTHER" id="PTHR46830">
    <property type="entry name" value="TRANSFERASE, PUTATIVE-RELATED"/>
    <property type="match status" value="1"/>
</dbReference>
<feature type="compositionally biased region" description="Pro residues" evidence="2">
    <location>
        <begin position="463"/>
        <end position="478"/>
    </location>
</feature>
<keyword evidence="3" id="KW-0812">Transmembrane</keyword>
<organism evidence="4 5">
    <name type="scientific">Puccinia coronata f. sp. avenae</name>
    <dbReference type="NCBI Taxonomy" id="200324"/>
    <lineage>
        <taxon>Eukaryota</taxon>
        <taxon>Fungi</taxon>
        <taxon>Dikarya</taxon>
        <taxon>Basidiomycota</taxon>
        <taxon>Pucciniomycotina</taxon>
        <taxon>Pucciniomycetes</taxon>
        <taxon>Pucciniales</taxon>
        <taxon>Pucciniaceae</taxon>
        <taxon>Puccinia</taxon>
    </lineage>
</organism>
<keyword evidence="3" id="KW-1133">Transmembrane helix</keyword>
<dbReference type="InterPro" id="IPR029044">
    <property type="entry name" value="Nucleotide-diphossugar_trans"/>
</dbReference>
<name>A0A2N5V730_9BASI</name>
<feature type="compositionally biased region" description="Polar residues" evidence="2">
    <location>
        <begin position="598"/>
        <end position="613"/>
    </location>
</feature>
<protein>
    <recommendedName>
        <fullName evidence="6">Alpha 1,4-glycosyltransferase domain-containing protein</fullName>
    </recommendedName>
</protein>
<proteinExistence type="inferred from homology"/>
<dbReference type="PANTHER" id="PTHR46830:SF2">
    <property type="entry name" value="ALPHA-1,4-N-ACETYLGLUCOSAMINYLTRANSFERASE"/>
    <property type="match status" value="1"/>
</dbReference>
<evidence type="ECO:0000256" key="2">
    <source>
        <dbReference type="SAM" id="MobiDB-lite"/>
    </source>
</evidence>
<sequence length="623" mass="69913">MVLRKLSISSKPPRYVALPTKDKYDEPYSTNPTSTNTSSSSSSSSTTTTTTSSNTINSASNTLLPTTTTTNSFSSTSCSSSLGDPNDFLLYPPSYSSIDWWSRSLSSSISRIYRYLRYLLYTLLELGPTDKILAHFRPRRFLIIIAFTSILSATLLLVSFPFSPFSLPSISQWWLASRSSYLDQEDLFRWNSPQFKSNSALLQQKQIPFLLNRFGYESLPSSQSFSNSDPIPSILHVVPPGKGVFSYLQWLSISSGVKQISPRRTIAHMIIGSIPPPGTNFWWDETVRLPGFEIHDVEDPKEVFGNPILDISHKSDVIRLRALQEHGGVYIDTDVIVLRPFDELMTGDEELVLGVEQAEGTFRIPVEINGLCNAVIVSKKNATFLNTWWDNYRTFRGRPFRGGGIWNYHSVKLPWALAKNASASNTPVTVLDHKSFFTPLWDDPALKWVHGTLRKSSKAAPSKPVPAPALKRPQPPNPDGTEGLQPPSSRFRMTLAELRRPLSEGYTDDNTEDIEALQHGELAPDMPGFRLEWTGQFAYHMWHHLLDERISIATDGLLKSASDLTPEDTLNRDSSFNRVARKYLSPSVLKRYWKFKHSNQPSPVSPSINSKSTIPIPPPSLNI</sequence>
<dbReference type="AlphaFoldDB" id="A0A2N5V730"/>
<feature type="region of interest" description="Disordered" evidence="2">
    <location>
        <begin position="16"/>
        <end position="63"/>
    </location>
</feature>
<dbReference type="Gene3D" id="3.90.550.20">
    <property type="match status" value="1"/>
</dbReference>
<evidence type="ECO:0000313" key="5">
    <source>
        <dbReference type="Proteomes" id="UP000235392"/>
    </source>
</evidence>
<evidence type="ECO:0000256" key="3">
    <source>
        <dbReference type="SAM" id="Phobius"/>
    </source>
</evidence>
<reference evidence="4 5" key="1">
    <citation type="submission" date="2017-11" db="EMBL/GenBank/DDBJ databases">
        <title>De novo assembly and phasing of dikaryotic genomes from two isolates of Puccinia coronata f. sp. avenae, the causal agent of oat crown rust.</title>
        <authorList>
            <person name="Miller M.E."/>
            <person name="Zhang Y."/>
            <person name="Omidvar V."/>
            <person name="Sperschneider J."/>
            <person name="Schwessinger B."/>
            <person name="Raley C."/>
            <person name="Palmer J.M."/>
            <person name="Garnica D."/>
            <person name="Upadhyaya N."/>
            <person name="Rathjen J."/>
            <person name="Taylor J.M."/>
            <person name="Park R.F."/>
            <person name="Dodds P.N."/>
            <person name="Hirsch C.D."/>
            <person name="Kianian S.F."/>
            <person name="Figueroa M."/>
        </authorList>
    </citation>
    <scope>NUCLEOTIDE SEQUENCE [LARGE SCALE GENOMIC DNA]</scope>
    <source>
        <strain evidence="4">12SD80</strain>
    </source>
</reference>
<dbReference type="SUPFAM" id="SSF53448">
    <property type="entry name" value="Nucleotide-diphospho-sugar transferases"/>
    <property type="match status" value="1"/>
</dbReference>
<evidence type="ECO:0000313" key="4">
    <source>
        <dbReference type="EMBL" id="PLW45791.1"/>
    </source>
</evidence>
<dbReference type="EMBL" id="PGCI01000045">
    <property type="protein sequence ID" value="PLW45791.1"/>
    <property type="molecule type" value="Genomic_DNA"/>
</dbReference>
<feature type="region of interest" description="Disordered" evidence="2">
    <location>
        <begin position="457"/>
        <end position="489"/>
    </location>
</feature>
<feature type="region of interest" description="Disordered" evidence="2">
    <location>
        <begin position="598"/>
        <end position="623"/>
    </location>
</feature>
<dbReference type="Proteomes" id="UP000235392">
    <property type="component" value="Unassembled WGS sequence"/>
</dbReference>
<evidence type="ECO:0008006" key="6">
    <source>
        <dbReference type="Google" id="ProtNLM"/>
    </source>
</evidence>
<feature type="transmembrane region" description="Helical" evidence="3">
    <location>
        <begin position="141"/>
        <end position="162"/>
    </location>
</feature>
<gene>
    <name evidence="4" type="ORF">PCASD_04776</name>
</gene>
<dbReference type="Pfam" id="PF04488">
    <property type="entry name" value="Gly_transf_sug"/>
    <property type="match status" value="1"/>
</dbReference>
<comment type="similarity">
    <text evidence="1">Belongs to the glycosyltransferase 32 family.</text>
</comment>
<accession>A0A2N5V730</accession>
<evidence type="ECO:0000256" key="1">
    <source>
        <dbReference type="ARBA" id="ARBA00009003"/>
    </source>
</evidence>